<reference evidence="4" key="2">
    <citation type="submission" date="2012-11" db="EMBL/GenBank/DDBJ databases">
        <authorList>
            <person name="Kuo A."/>
            <person name="Curtis B.A."/>
            <person name="Tanifuji G."/>
            <person name="Burki F."/>
            <person name="Gruber A."/>
            <person name="Irimia M."/>
            <person name="Maruyama S."/>
            <person name="Arias M.C."/>
            <person name="Ball S.G."/>
            <person name="Gile G.H."/>
            <person name="Hirakawa Y."/>
            <person name="Hopkins J.F."/>
            <person name="Rensing S.A."/>
            <person name="Schmutz J."/>
            <person name="Symeonidi A."/>
            <person name="Elias M."/>
            <person name="Eveleigh R.J."/>
            <person name="Herman E.K."/>
            <person name="Klute M.J."/>
            <person name="Nakayama T."/>
            <person name="Obornik M."/>
            <person name="Reyes-Prieto A."/>
            <person name="Armbrust E.V."/>
            <person name="Aves S.J."/>
            <person name="Beiko R.G."/>
            <person name="Coutinho P."/>
            <person name="Dacks J.B."/>
            <person name="Durnford D.G."/>
            <person name="Fast N.M."/>
            <person name="Green B.R."/>
            <person name="Grisdale C."/>
            <person name="Hempe F."/>
            <person name="Henrissat B."/>
            <person name="Hoppner M.P."/>
            <person name="Ishida K.-I."/>
            <person name="Kim E."/>
            <person name="Koreny L."/>
            <person name="Kroth P.G."/>
            <person name="Liu Y."/>
            <person name="Malik S.-B."/>
            <person name="Maier U.G."/>
            <person name="McRose D."/>
            <person name="Mock T."/>
            <person name="Neilson J.A."/>
            <person name="Onodera N.T."/>
            <person name="Poole A.M."/>
            <person name="Pritham E.J."/>
            <person name="Richards T.A."/>
            <person name="Rocap G."/>
            <person name="Roy S.W."/>
            <person name="Sarai C."/>
            <person name="Schaack S."/>
            <person name="Shirato S."/>
            <person name="Slamovits C.H."/>
            <person name="Spencer D.F."/>
            <person name="Suzuki S."/>
            <person name="Worden A.Z."/>
            <person name="Zauner S."/>
            <person name="Barry K."/>
            <person name="Bell C."/>
            <person name="Bharti A.K."/>
            <person name="Crow J.A."/>
            <person name="Grimwood J."/>
            <person name="Kramer R."/>
            <person name="Lindquist E."/>
            <person name="Lucas S."/>
            <person name="Salamov A."/>
            <person name="McFadden G.I."/>
            <person name="Lane C.E."/>
            <person name="Keeling P.J."/>
            <person name="Gray M.W."/>
            <person name="Grigoriev I.V."/>
            <person name="Archibald J.M."/>
        </authorList>
    </citation>
    <scope>NUCLEOTIDE SEQUENCE</scope>
    <source>
        <strain evidence="4">CCMP2712</strain>
    </source>
</reference>
<proteinExistence type="predicted"/>
<evidence type="ECO:0000313" key="4">
    <source>
        <dbReference type="Proteomes" id="UP000011087"/>
    </source>
</evidence>
<feature type="compositionally biased region" description="Polar residues" evidence="1">
    <location>
        <begin position="285"/>
        <end position="302"/>
    </location>
</feature>
<evidence type="ECO:0000256" key="1">
    <source>
        <dbReference type="SAM" id="MobiDB-lite"/>
    </source>
</evidence>
<dbReference type="Proteomes" id="UP000011087">
    <property type="component" value="Unassembled WGS sequence"/>
</dbReference>
<dbReference type="EnsemblProtists" id="EKX49626">
    <property type="protein sequence ID" value="EKX49626"/>
    <property type="gene ID" value="GUITHDRAFT_162054"/>
</dbReference>
<organism evidence="2">
    <name type="scientific">Guillardia theta (strain CCMP2712)</name>
    <name type="common">Cryptophyte</name>
    <dbReference type="NCBI Taxonomy" id="905079"/>
    <lineage>
        <taxon>Eukaryota</taxon>
        <taxon>Cryptophyceae</taxon>
        <taxon>Pyrenomonadales</taxon>
        <taxon>Geminigeraceae</taxon>
        <taxon>Guillardia</taxon>
    </lineage>
</organism>
<name>L1JM18_GUITC</name>
<reference evidence="2 4" key="1">
    <citation type="journal article" date="2012" name="Nature">
        <title>Algal genomes reveal evolutionary mosaicism and the fate of nucleomorphs.</title>
        <authorList>
            <consortium name="DOE Joint Genome Institute"/>
            <person name="Curtis B.A."/>
            <person name="Tanifuji G."/>
            <person name="Burki F."/>
            <person name="Gruber A."/>
            <person name="Irimia M."/>
            <person name="Maruyama S."/>
            <person name="Arias M.C."/>
            <person name="Ball S.G."/>
            <person name="Gile G.H."/>
            <person name="Hirakawa Y."/>
            <person name="Hopkins J.F."/>
            <person name="Kuo A."/>
            <person name="Rensing S.A."/>
            <person name="Schmutz J."/>
            <person name="Symeonidi A."/>
            <person name="Elias M."/>
            <person name="Eveleigh R.J."/>
            <person name="Herman E.K."/>
            <person name="Klute M.J."/>
            <person name="Nakayama T."/>
            <person name="Obornik M."/>
            <person name="Reyes-Prieto A."/>
            <person name="Armbrust E.V."/>
            <person name="Aves S.J."/>
            <person name="Beiko R.G."/>
            <person name="Coutinho P."/>
            <person name="Dacks J.B."/>
            <person name="Durnford D.G."/>
            <person name="Fast N.M."/>
            <person name="Green B.R."/>
            <person name="Grisdale C.J."/>
            <person name="Hempel F."/>
            <person name="Henrissat B."/>
            <person name="Hoppner M.P."/>
            <person name="Ishida K."/>
            <person name="Kim E."/>
            <person name="Koreny L."/>
            <person name="Kroth P.G."/>
            <person name="Liu Y."/>
            <person name="Malik S.B."/>
            <person name="Maier U.G."/>
            <person name="McRose D."/>
            <person name="Mock T."/>
            <person name="Neilson J.A."/>
            <person name="Onodera N.T."/>
            <person name="Poole A.M."/>
            <person name="Pritham E.J."/>
            <person name="Richards T.A."/>
            <person name="Rocap G."/>
            <person name="Roy S.W."/>
            <person name="Sarai C."/>
            <person name="Schaack S."/>
            <person name="Shirato S."/>
            <person name="Slamovits C.H."/>
            <person name="Spencer D.F."/>
            <person name="Suzuki S."/>
            <person name="Worden A.Z."/>
            <person name="Zauner S."/>
            <person name="Barry K."/>
            <person name="Bell C."/>
            <person name="Bharti A.K."/>
            <person name="Crow J.A."/>
            <person name="Grimwood J."/>
            <person name="Kramer R."/>
            <person name="Lindquist E."/>
            <person name="Lucas S."/>
            <person name="Salamov A."/>
            <person name="McFadden G.I."/>
            <person name="Lane C.E."/>
            <person name="Keeling P.J."/>
            <person name="Gray M.W."/>
            <person name="Grigoriev I.V."/>
            <person name="Archibald J.M."/>
        </authorList>
    </citation>
    <scope>NUCLEOTIDE SEQUENCE</scope>
    <source>
        <strain evidence="2 4">CCMP2712</strain>
    </source>
</reference>
<feature type="region of interest" description="Disordered" evidence="1">
    <location>
        <begin position="245"/>
        <end position="329"/>
    </location>
</feature>
<accession>L1JM18</accession>
<protein>
    <submittedName>
        <fullName evidence="2 3">Uncharacterized protein</fullName>
    </submittedName>
</protein>
<feature type="compositionally biased region" description="Low complexity" evidence="1">
    <location>
        <begin position="303"/>
        <end position="317"/>
    </location>
</feature>
<reference evidence="3" key="3">
    <citation type="submission" date="2016-03" db="UniProtKB">
        <authorList>
            <consortium name="EnsemblProtists"/>
        </authorList>
    </citation>
    <scope>IDENTIFICATION</scope>
</reference>
<dbReference type="AlphaFoldDB" id="L1JM18"/>
<keyword evidence="4" id="KW-1185">Reference proteome</keyword>
<feature type="compositionally biased region" description="Polar residues" evidence="1">
    <location>
        <begin position="1"/>
        <end position="14"/>
    </location>
</feature>
<dbReference type="KEGG" id="gtt:GUITHDRAFT_162054"/>
<gene>
    <name evidence="2" type="ORF">GUITHDRAFT_162054</name>
</gene>
<sequence>MSNATGFQPIQQAASGFKSAEVDPFAMPKTPDGWGQADGNVTPGFGRDIASSPLIIPPDSQEGRTSSEWSTGGIIGHETYPSDGGILGTDLAGVLDEPEPFELCCITPTHSIFSEEKKTGKRKAPEAPVNHTINLLSSQNAKGLSANQENASAPVKAEMAAKTNAVALKPNTSKGVVGKKKNNVDPSFLPLLDCLTCLQTKIKSEEATRIEGPSALARPVVKFDANAANKPVAFAVPGLKNQQQMSWTAPQLPSNPSKVPPVLQQPVYQPPKGVPHPSLAPQPPAQYQQKTPTSQAGSTQWTARQQPLPSSQPAASSTKINLNNIKPPLTNLPGNLPHVPSWTPAAQPERESHGLTWTAAGSLEKREGGGNGPGPDRERRSARYKGVTWDRVKRMWRVKSDSVGPN</sequence>
<feature type="region of interest" description="Disordered" evidence="1">
    <location>
        <begin position="343"/>
        <end position="385"/>
    </location>
</feature>
<evidence type="ECO:0000313" key="3">
    <source>
        <dbReference type="EnsemblProtists" id="EKX49626"/>
    </source>
</evidence>
<dbReference type="HOGENOM" id="CLU_678720_0_0_1"/>
<dbReference type="PaxDb" id="55529-EKX49626"/>
<feature type="region of interest" description="Disordered" evidence="1">
    <location>
        <begin position="1"/>
        <end position="81"/>
    </location>
</feature>
<feature type="compositionally biased region" description="Polar residues" evidence="1">
    <location>
        <begin position="245"/>
        <end position="257"/>
    </location>
</feature>
<dbReference type="EMBL" id="JH992981">
    <property type="protein sequence ID" value="EKX49626.1"/>
    <property type="molecule type" value="Genomic_DNA"/>
</dbReference>
<feature type="compositionally biased region" description="Pro residues" evidence="1">
    <location>
        <begin position="268"/>
        <end position="284"/>
    </location>
</feature>
<evidence type="ECO:0000313" key="2">
    <source>
        <dbReference type="EMBL" id="EKX49626.1"/>
    </source>
</evidence>
<dbReference type="RefSeq" id="XP_005836606.1">
    <property type="nucleotide sequence ID" value="XM_005836549.1"/>
</dbReference>
<dbReference type="GeneID" id="17306309"/>